<name>S3CQ17_OPHP1</name>
<protein>
    <recommendedName>
        <fullName evidence="11">Copper acquisition factor BIM1-like domain-containing protein</fullName>
    </recommendedName>
</protein>
<dbReference type="PANTHER" id="PTHR34992:SF5">
    <property type="entry name" value="ANCHORED PROTEIN, PUTATIVE (AFU_ORTHOLOGUE AFUA_6G02800)-RELATED"/>
    <property type="match status" value="1"/>
</dbReference>
<evidence type="ECO:0000256" key="9">
    <source>
        <dbReference type="SAM" id="Phobius"/>
    </source>
</evidence>
<dbReference type="GO" id="GO:0098552">
    <property type="term" value="C:side of membrane"/>
    <property type="evidence" value="ECO:0007669"/>
    <property type="project" value="UniProtKB-KW"/>
</dbReference>
<gene>
    <name evidence="12" type="ORF">F503_04034</name>
</gene>
<dbReference type="VEuPathDB" id="FungiDB:F503_04034"/>
<evidence type="ECO:0000256" key="5">
    <source>
        <dbReference type="ARBA" id="ARBA00023136"/>
    </source>
</evidence>
<dbReference type="STRING" id="1262450.S3CQ17"/>
<comment type="subcellular location">
    <subcellularLocation>
        <location evidence="1">Cell membrane</location>
        <topology evidence="1">Lipid-anchor</topology>
        <topology evidence="1">GPI-anchor</topology>
    </subcellularLocation>
</comment>
<evidence type="ECO:0000256" key="2">
    <source>
        <dbReference type="ARBA" id="ARBA00022475"/>
    </source>
</evidence>
<dbReference type="EMBL" id="KE148175">
    <property type="protein sequence ID" value="EPE02685.1"/>
    <property type="molecule type" value="Genomic_DNA"/>
</dbReference>
<keyword evidence="2" id="KW-1003">Cell membrane</keyword>
<dbReference type="GO" id="GO:0005886">
    <property type="term" value="C:plasma membrane"/>
    <property type="evidence" value="ECO:0007669"/>
    <property type="project" value="UniProtKB-SubCell"/>
</dbReference>
<dbReference type="OMA" id="DNIAPCG"/>
<evidence type="ECO:0000313" key="13">
    <source>
        <dbReference type="Proteomes" id="UP000016923"/>
    </source>
</evidence>
<dbReference type="PANTHER" id="PTHR34992">
    <property type="entry name" value="HYPHAL ANASTAMOSIS-7 PROTEIN"/>
    <property type="match status" value="1"/>
</dbReference>
<feature type="signal peptide" evidence="10">
    <location>
        <begin position="1"/>
        <end position="19"/>
    </location>
</feature>
<reference evidence="12 13" key="1">
    <citation type="journal article" date="2013" name="BMC Genomics">
        <title>The genome and transcriptome of the pine saprophyte Ophiostoma piceae, and a comparison with the bark beetle-associated pine pathogen Grosmannia clavigera.</title>
        <authorList>
            <person name="Haridas S."/>
            <person name="Wang Y."/>
            <person name="Lim L."/>
            <person name="Massoumi Alamouti S."/>
            <person name="Jackman S."/>
            <person name="Docking R."/>
            <person name="Robertson G."/>
            <person name="Birol I."/>
            <person name="Bohlmann J."/>
            <person name="Breuil C."/>
        </authorList>
    </citation>
    <scope>NUCLEOTIDE SEQUENCE [LARGE SCALE GENOMIC DNA]</scope>
    <source>
        <strain evidence="12 13">UAMH 11346</strain>
    </source>
</reference>
<keyword evidence="6" id="KW-0325">Glycoprotein</keyword>
<dbReference type="OrthoDB" id="2587363at2759"/>
<dbReference type="CDD" id="cd21176">
    <property type="entry name" value="LPMO_auxiliary-like"/>
    <property type="match status" value="1"/>
</dbReference>
<keyword evidence="9" id="KW-0812">Transmembrane</keyword>
<organism evidence="12 13">
    <name type="scientific">Ophiostoma piceae (strain UAMH 11346)</name>
    <name type="common">Sap stain fungus</name>
    <dbReference type="NCBI Taxonomy" id="1262450"/>
    <lineage>
        <taxon>Eukaryota</taxon>
        <taxon>Fungi</taxon>
        <taxon>Dikarya</taxon>
        <taxon>Ascomycota</taxon>
        <taxon>Pezizomycotina</taxon>
        <taxon>Sordariomycetes</taxon>
        <taxon>Sordariomycetidae</taxon>
        <taxon>Ophiostomatales</taxon>
        <taxon>Ophiostomataceae</taxon>
        <taxon>Ophiostoma</taxon>
    </lineage>
</organism>
<dbReference type="InterPro" id="IPR046936">
    <property type="entry name" value="BIM1-like"/>
</dbReference>
<evidence type="ECO:0000256" key="10">
    <source>
        <dbReference type="SAM" id="SignalP"/>
    </source>
</evidence>
<feature type="region of interest" description="Disordered" evidence="8">
    <location>
        <begin position="184"/>
        <end position="217"/>
    </location>
</feature>
<feature type="chain" id="PRO_5004518997" description="Copper acquisition factor BIM1-like domain-containing protein" evidence="10">
    <location>
        <begin position="20"/>
        <end position="276"/>
    </location>
</feature>
<dbReference type="Proteomes" id="UP000016923">
    <property type="component" value="Unassembled WGS sequence"/>
</dbReference>
<keyword evidence="7" id="KW-0449">Lipoprotein</keyword>
<dbReference type="eggNOG" id="ENOG502S3DR">
    <property type="taxonomic scope" value="Eukaryota"/>
</dbReference>
<dbReference type="InterPro" id="IPR046530">
    <property type="entry name" value="BIM1-like_dom"/>
</dbReference>
<evidence type="ECO:0000256" key="4">
    <source>
        <dbReference type="ARBA" id="ARBA00022729"/>
    </source>
</evidence>
<evidence type="ECO:0000256" key="8">
    <source>
        <dbReference type="SAM" id="MobiDB-lite"/>
    </source>
</evidence>
<evidence type="ECO:0000313" key="12">
    <source>
        <dbReference type="EMBL" id="EPE02685.1"/>
    </source>
</evidence>
<dbReference type="HOGENOM" id="CLU_067864_1_0_1"/>
<feature type="domain" description="Copper acquisition factor BIM1-like" evidence="11">
    <location>
        <begin position="30"/>
        <end position="177"/>
    </location>
</feature>
<dbReference type="AlphaFoldDB" id="S3CQ17"/>
<evidence type="ECO:0000256" key="1">
    <source>
        <dbReference type="ARBA" id="ARBA00004609"/>
    </source>
</evidence>
<keyword evidence="9" id="KW-1133">Transmembrane helix</keyword>
<keyword evidence="3" id="KW-0336">GPI-anchor</keyword>
<accession>S3CQ17</accession>
<dbReference type="Pfam" id="PF20238">
    <property type="entry name" value="BIM1-like_dom"/>
    <property type="match status" value="1"/>
</dbReference>
<keyword evidence="13" id="KW-1185">Reference proteome</keyword>
<evidence type="ECO:0000256" key="7">
    <source>
        <dbReference type="ARBA" id="ARBA00023288"/>
    </source>
</evidence>
<sequence>MRCTTVLATATALAGVANAAHGDSYEGTVMGPVAFLWPDDRVWDSADDNIGPCGSSDGPSNRTTFPLDAGHVALSIADEAYKIAFYISFDNNPTAQSAFDEQVVNNITEVAPGHQCYLIDDIPATVGAGDNATLQLQYWSVYDGENDDKNQTFYACADITFVEAEDFDTSVPCFNVTAATFDSDTTTTAPASTATSAGSSSSSSSSSGSTSSKSSGLSTGAKAGIAVGSVIGGIAIIAAAVLLYLRKRRSGYLARRRQSKINAPIPLKNSASFTSA</sequence>
<keyword evidence="5 9" id="KW-0472">Membrane</keyword>
<proteinExistence type="predicted"/>
<evidence type="ECO:0000256" key="3">
    <source>
        <dbReference type="ARBA" id="ARBA00022622"/>
    </source>
</evidence>
<keyword evidence="4 10" id="KW-0732">Signal</keyword>
<evidence type="ECO:0000259" key="11">
    <source>
        <dbReference type="Pfam" id="PF20238"/>
    </source>
</evidence>
<feature type="transmembrane region" description="Helical" evidence="9">
    <location>
        <begin position="223"/>
        <end position="245"/>
    </location>
</feature>
<evidence type="ECO:0000256" key="6">
    <source>
        <dbReference type="ARBA" id="ARBA00023180"/>
    </source>
</evidence>